<gene>
    <name evidence="1" type="ORF">RRG08_027091</name>
</gene>
<accession>A0AAE1D440</accession>
<evidence type="ECO:0000313" key="2">
    <source>
        <dbReference type="Proteomes" id="UP001283361"/>
    </source>
</evidence>
<reference evidence="1" key="1">
    <citation type="journal article" date="2023" name="G3 (Bethesda)">
        <title>A reference genome for the long-term kleptoplast-retaining sea slug Elysia crispata morphotype clarki.</title>
        <authorList>
            <person name="Eastman K.E."/>
            <person name="Pendleton A.L."/>
            <person name="Shaikh M.A."/>
            <person name="Suttiyut T."/>
            <person name="Ogas R."/>
            <person name="Tomko P."/>
            <person name="Gavelis G."/>
            <person name="Widhalm J.R."/>
            <person name="Wisecaver J.H."/>
        </authorList>
    </citation>
    <scope>NUCLEOTIDE SEQUENCE</scope>
    <source>
        <strain evidence="1">ECLA1</strain>
    </source>
</reference>
<organism evidence="1 2">
    <name type="scientific">Elysia crispata</name>
    <name type="common">lettuce slug</name>
    <dbReference type="NCBI Taxonomy" id="231223"/>
    <lineage>
        <taxon>Eukaryota</taxon>
        <taxon>Metazoa</taxon>
        <taxon>Spiralia</taxon>
        <taxon>Lophotrochozoa</taxon>
        <taxon>Mollusca</taxon>
        <taxon>Gastropoda</taxon>
        <taxon>Heterobranchia</taxon>
        <taxon>Euthyneura</taxon>
        <taxon>Panpulmonata</taxon>
        <taxon>Sacoglossa</taxon>
        <taxon>Placobranchoidea</taxon>
        <taxon>Plakobranchidae</taxon>
        <taxon>Elysia</taxon>
    </lineage>
</organism>
<keyword evidence="2" id="KW-1185">Reference proteome</keyword>
<proteinExistence type="predicted"/>
<dbReference type="Proteomes" id="UP001283361">
    <property type="component" value="Unassembled WGS sequence"/>
</dbReference>
<comment type="caution">
    <text evidence="1">The sequence shown here is derived from an EMBL/GenBank/DDBJ whole genome shotgun (WGS) entry which is preliminary data.</text>
</comment>
<name>A0AAE1D440_9GAST</name>
<sequence>MHGTGNECARATLQCACVDAVELMYQYARHGFPIRPDNGALVTLGYTLIVDGLGLRVGTKREKGGWEDVF</sequence>
<protein>
    <submittedName>
        <fullName evidence="1">Uncharacterized protein</fullName>
    </submittedName>
</protein>
<dbReference type="EMBL" id="JAWDGP010005484">
    <property type="protein sequence ID" value="KAK3756676.1"/>
    <property type="molecule type" value="Genomic_DNA"/>
</dbReference>
<dbReference type="AlphaFoldDB" id="A0AAE1D440"/>
<evidence type="ECO:0000313" key="1">
    <source>
        <dbReference type="EMBL" id="KAK3756676.1"/>
    </source>
</evidence>